<dbReference type="OrthoDB" id="5987936at2759"/>
<keyword evidence="5" id="KW-0807">Transducer</keyword>
<evidence type="ECO:0000256" key="3">
    <source>
        <dbReference type="ARBA" id="ARBA00022989"/>
    </source>
</evidence>
<name>A0A8B7ZSS4_ACAPL</name>
<dbReference type="Proteomes" id="UP000694845">
    <property type="component" value="Unplaced"/>
</dbReference>
<keyword evidence="5" id="KW-0297">G-protein coupled receptor</keyword>
<feature type="transmembrane region" description="Helical" evidence="6">
    <location>
        <begin position="52"/>
        <end position="73"/>
    </location>
</feature>
<reference evidence="9" key="1">
    <citation type="submission" date="2025-08" db="UniProtKB">
        <authorList>
            <consortium name="RefSeq"/>
        </authorList>
    </citation>
    <scope>IDENTIFICATION</scope>
</reference>
<dbReference type="PANTHER" id="PTHR45698:SF1">
    <property type="entry name" value="TRACE AMINE-ASSOCIATED RECEPTOR 13C-LIKE"/>
    <property type="match status" value="1"/>
</dbReference>
<feature type="transmembrane region" description="Helical" evidence="6">
    <location>
        <begin position="144"/>
        <end position="162"/>
    </location>
</feature>
<dbReference type="SUPFAM" id="SSF81321">
    <property type="entry name" value="Family A G protein-coupled receptor-like"/>
    <property type="match status" value="1"/>
</dbReference>
<organism evidence="8 9">
    <name type="scientific">Acanthaster planci</name>
    <name type="common">Crown-of-thorns starfish</name>
    <dbReference type="NCBI Taxonomy" id="133434"/>
    <lineage>
        <taxon>Eukaryota</taxon>
        <taxon>Metazoa</taxon>
        <taxon>Echinodermata</taxon>
        <taxon>Eleutherozoa</taxon>
        <taxon>Asterozoa</taxon>
        <taxon>Asteroidea</taxon>
        <taxon>Valvatacea</taxon>
        <taxon>Valvatida</taxon>
        <taxon>Acanthasteridae</taxon>
        <taxon>Acanthaster</taxon>
    </lineage>
</organism>
<evidence type="ECO:0000256" key="4">
    <source>
        <dbReference type="ARBA" id="ARBA00023136"/>
    </source>
</evidence>
<evidence type="ECO:0000259" key="7">
    <source>
        <dbReference type="PROSITE" id="PS50262"/>
    </source>
</evidence>
<dbReference type="RefSeq" id="XP_022108112.1">
    <property type="nucleotide sequence ID" value="XM_022252420.1"/>
</dbReference>
<dbReference type="CDD" id="cd00637">
    <property type="entry name" value="7tm_classA_rhodopsin-like"/>
    <property type="match status" value="1"/>
</dbReference>
<dbReference type="InterPro" id="IPR017452">
    <property type="entry name" value="GPCR_Rhodpsn_7TM"/>
</dbReference>
<dbReference type="PROSITE" id="PS00237">
    <property type="entry name" value="G_PROTEIN_RECEP_F1_1"/>
    <property type="match status" value="1"/>
</dbReference>
<proteinExistence type="inferred from homology"/>
<keyword evidence="2 5" id="KW-0812">Transmembrane</keyword>
<feature type="domain" description="G-protein coupled receptors family 1 profile" evidence="7">
    <location>
        <begin position="31"/>
        <end position="304"/>
    </location>
</feature>
<keyword evidence="3 6" id="KW-1133">Transmembrane helix</keyword>
<evidence type="ECO:0000256" key="6">
    <source>
        <dbReference type="SAM" id="Phobius"/>
    </source>
</evidence>
<comment type="subcellular location">
    <subcellularLocation>
        <location evidence="1">Membrane</location>
    </subcellularLocation>
</comment>
<comment type="similarity">
    <text evidence="5">Belongs to the G-protein coupled receptor 1 family.</text>
</comment>
<gene>
    <name evidence="9" type="primary">LOC110988671</name>
</gene>
<dbReference type="PANTHER" id="PTHR45698">
    <property type="entry name" value="TRACE AMINE-ASSOCIATED RECEPTOR 19N-RELATED"/>
    <property type="match status" value="1"/>
</dbReference>
<feature type="transmembrane region" description="Helical" evidence="6">
    <location>
        <begin position="102"/>
        <end position="124"/>
    </location>
</feature>
<feature type="transmembrane region" description="Helical" evidence="6">
    <location>
        <begin position="182"/>
        <end position="208"/>
    </location>
</feature>
<accession>A0A8B7ZSS4</accession>
<dbReference type="Gene3D" id="1.20.1070.10">
    <property type="entry name" value="Rhodopsin 7-helix transmembrane proteins"/>
    <property type="match status" value="1"/>
</dbReference>
<evidence type="ECO:0000313" key="9">
    <source>
        <dbReference type="RefSeq" id="XP_022108112.1"/>
    </source>
</evidence>
<dbReference type="InterPro" id="IPR000276">
    <property type="entry name" value="GPCR_Rhodpsn"/>
</dbReference>
<dbReference type="AlphaFoldDB" id="A0A8B7ZSS4"/>
<protein>
    <submittedName>
        <fullName evidence="9">Neuromedin-U receptor 2-like</fullName>
    </submittedName>
</protein>
<keyword evidence="5" id="KW-0675">Receptor</keyword>
<evidence type="ECO:0000256" key="1">
    <source>
        <dbReference type="ARBA" id="ARBA00004370"/>
    </source>
</evidence>
<dbReference type="Pfam" id="PF00001">
    <property type="entry name" value="7tm_1"/>
    <property type="match status" value="1"/>
</dbReference>
<dbReference type="GO" id="GO:0016020">
    <property type="term" value="C:membrane"/>
    <property type="evidence" value="ECO:0007669"/>
    <property type="project" value="UniProtKB-SubCell"/>
</dbReference>
<dbReference type="PROSITE" id="PS50262">
    <property type="entry name" value="G_PROTEIN_RECEP_F1_2"/>
    <property type="match status" value="1"/>
</dbReference>
<feature type="transmembrane region" description="Helical" evidence="6">
    <location>
        <begin position="20"/>
        <end position="40"/>
    </location>
</feature>
<dbReference type="PRINTS" id="PR00237">
    <property type="entry name" value="GPCRRHODOPSN"/>
</dbReference>
<keyword evidence="8" id="KW-1185">Reference proteome</keyword>
<dbReference type="KEGG" id="aplc:110988671"/>
<dbReference type="GeneID" id="110988671"/>
<evidence type="ECO:0000256" key="5">
    <source>
        <dbReference type="RuleBase" id="RU000688"/>
    </source>
</evidence>
<dbReference type="SMART" id="SM01381">
    <property type="entry name" value="7TM_GPCR_Srsx"/>
    <property type="match status" value="1"/>
</dbReference>
<dbReference type="OMA" id="THYLIPI"/>
<dbReference type="GO" id="GO:0004930">
    <property type="term" value="F:G protein-coupled receptor activity"/>
    <property type="evidence" value="ECO:0007669"/>
    <property type="project" value="UniProtKB-KW"/>
</dbReference>
<evidence type="ECO:0000313" key="8">
    <source>
        <dbReference type="Proteomes" id="UP000694845"/>
    </source>
</evidence>
<feature type="transmembrane region" description="Helical" evidence="6">
    <location>
        <begin position="240"/>
        <end position="260"/>
    </location>
</feature>
<keyword evidence="4 6" id="KW-0472">Membrane</keyword>
<sequence>MNASHGQNESGGNSKWMCQTLAAESVVGVLGNLLVCFVILRVKFLHNMTNYLLVNLAVADMLVCLQAFFYHLVAHESCALLHYIPSSFGGRELYCRLLTSRFLTWAFSYASAYCLSLVTLERYVAIVYPLKYERKLTTVRMKSLIALAWAMSVSLSMPFLFTTEPIDEPDQTCSTITYPHQAFPSVVSVVAFVTAYLLPVILMTLAYYKMQATLKRQAKALNLQHARAAAYDLVIARQRLVSMLIIVLGALLILWAQSYIGILICLHPTEESYFTFCGSIEYSYVRGFSDFAFYLNSAINPVIYEFKYKKFRQGLKAAFCPCSKRHGNNRIDFEMAP</sequence>
<evidence type="ECO:0000256" key="2">
    <source>
        <dbReference type="ARBA" id="ARBA00022692"/>
    </source>
</evidence>